<dbReference type="PANTHER" id="PTHR23537">
    <property type="match status" value="1"/>
</dbReference>
<name>A0A859QGQ2_9HYPH</name>
<dbReference type="AlphaFoldDB" id="A0A859QGQ2"/>
<evidence type="ECO:0000313" key="1">
    <source>
        <dbReference type="EMBL" id="QLL61605.1"/>
    </source>
</evidence>
<dbReference type="InterPro" id="IPR010645">
    <property type="entry name" value="MFS_4"/>
</dbReference>
<dbReference type="RefSeq" id="WP_180941155.1">
    <property type="nucleotide sequence ID" value="NZ_CP041238.1"/>
</dbReference>
<evidence type="ECO:0000313" key="2">
    <source>
        <dbReference type="Proteomes" id="UP000510721"/>
    </source>
</evidence>
<dbReference type="Gene3D" id="1.20.1250.20">
    <property type="entry name" value="MFS general substrate transporter like domains"/>
    <property type="match status" value="2"/>
</dbReference>
<keyword evidence="2" id="KW-1185">Reference proteome</keyword>
<reference evidence="1 2" key="1">
    <citation type="submission" date="2019-06" db="EMBL/GenBank/DDBJ databases">
        <title>Complete genome sequence of Ensifer mexicanus ITTG R7 isolated from nodules of Acacia angustissima (Mill.) Kuntze.</title>
        <authorList>
            <person name="Rincon-Rosales R."/>
            <person name="Rogel M.A."/>
            <person name="Guerrero G."/>
            <person name="Rincon-Molina C.I."/>
            <person name="Lopez-Lopez A."/>
            <person name="Martinez-Romero E."/>
        </authorList>
    </citation>
    <scope>NUCLEOTIDE SEQUENCE [LARGE SCALE GENOMIC DNA]</scope>
    <source>
        <strain evidence="1 2">ITTG R7</strain>
    </source>
</reference>
<dbReference type="InterPro" id="IPR036259">
    <property type="entry name" value="MFS_trans_sf"/>
</dbReference>
<gene>
    <name evidence="1" type="ORF">FKV68_09170</name>
</gene>
<dbReference type="EMBL" id="CP041238">
    <property type="protein sequence ID" value="QLL61605.1"/>
    <property type="molecule type" value="Genomic_DNA"/>
</dbReference>
<protein>
    <submittedName>
        <fullName evidence="1">YbfB/YjiJ family MFS transporter</fullName>
    </submittedName>
</protein>
<organism evidence="1 2">
    <name type="scientific">Sinorhizobium mexicanum</name>
    <dbReference type="NCBI Taxonomy" id="375549"/>
    <lineage>
        <taxon>Bacteria</taxon>
        <taxon>Pseudomonadati</taxon>
        <taxon>Pseudomonadota</taxon>
        <taxon>Alphaproteobacteria</taxon>
        <taxon>Hyphomicrobiales</taxon>
        <taxon>Rhizobiaceae</taxon>
        <taxon>Sinorhizobium/Ensifer group</taxon>
        <taxon>Sinorhizobium</taxon>
    </lineage>
</organism>
<sequence length="430" mass="45469">MDHHSHHGLAQSPRLKHRSGQIVAVTGALSLAVAMGIGRFAFTPLMPMMAQEEILDIAAGSNLASANYLGYLTGAMLLTGAPRVIPNGVLVRLSLIATAVLTAAMAINWPVGWLFFRFLAGAFSAFAFVGTSAWAFAHLTRLDASHFGGIVFTGPGLGIAFSGIVAWELFAVDLTTASAWLAFAAVSFVATFILWPVLGDRELPPRKDANARGEPAAGRIDRMEMVVFALAYGFAGFGYIVTATFLPAMAHAELPRSIWLDAFWPLFGAAAAVGCVVAVNVAKRFDPRILLFVAYVTQAIGVTIILPLPTLAGFTACSILVGLPFTAINFFALKEVQRLRPHAPARYMGMLTALYGIGQIAGPPVVAVLLSNAASVEAGYNAALVVAAASLALGSLIYLYMYFRWPLGEPVMGSTAPPHRTDHGKPGANL</sequence>
<dbReference type="Pfam" id="PF06779">
    <property type="entry name" value="MFS_4"/>
    <property type="match status" value="1"/>
</dbReference>
<dbReference type="PANTHER" id="PTHR23537:SF1">
    <property type="entry name" value="SUGAR TRANSPORTER"/>
    <property type="match status" value="1"/>
</dbReference>
<proteinExistence type="predicted"/>
<accession>A0A859QGQ2</accession>
<dbReference type="KEGG" id="emx:FKV68_09170"/>
<dbReference type="Proteomes" id="UP000510721">
    <property type="component" value="Chromosome"/>
</dbReference>
<dbReference type="GO" id="GO:0005886">
    <property type="term" value="C:plasma membrane"/>
    <property type="evidence" value="ECO:0007669"/>
    <property type="project" value="TreeGrafter"/>
</dbReference>
<dbReference type="SUPFAM" id="SSF103473">
    <property type="entry name" value="MFS general substrate transporter"/>
    <property type="match status" value="1"/>
</dbReference>